<name>A0A5J9TSQ3_9POAL</name>
<evidence type="ECO:0008006" key="4">
    <source>
        <dbReference type="Google" id="ProtNLM"/>
    </source>
</evidence>
<dbReference type="OrthoDB" id="683431at2759"/>
<dbReference type="Gene3D" id="3.80.10.10">
    <property type="entry name" value="Ribonuclease Inhibitor"/>
    <property type="match status" value="1"/>
</dbReference>
<dbReference type="Gramene" id="TVU14420">
    <property type="protein sequence ID" value="TVU14420"/>
    <property type="gene ID" value="EJB05_37888"/>
</dbReference>
<reference evidence="2 3" key="1">
    <citation type="journal article" date="2019" name="Sci. Rep.">
        <title>A high-quality genome of Eragrostis curvula grass provides insights into Poaceae evolution and supports new strategies to enhance forage quality.</title>
        <authorList>
            <person name="Carballo J."/>
            <person name="Santos B.A.C.M."/>
            <person name="Zappacosta D."/>
            <person name="Garbus I."/>
            <person name="Selva J.P."/>
            <person name="Gallo C.A."/>
            <person name="Diaz A."/>
            <person name="Albertini E."/>
            <person name="Caccamo M."/>
            <person name="Echenique V."/>
        </authorList>
    </citation>
    <scope>NUCLEOTIDE SEQUENCE [LARGE SCALE GENOMIC DNA]</scope>
    <source>
        <strain evidence="3">cv. Victoria</strain>
        <tissue evidence="2">Leaf</tissue>
    </source>
</reference>
<sequence length="362" mass="41006">MINIRIRVERTVPVQQVYWCALEDAVDRVLTASSAPLDTFRLRVAHDDYVAAHRWIRRGLERRPAAFHLRCDDAFDLRCDDASDSDDEDDSPCFPDLTMYPGAGAYMGRFKTLHLTGLHLSADFAETLVAKEFTALEELQLEECRYHFSRIASSSLTKLSMDRCSHDYFKLHLATPRLTSLRIRGKSPTVTADGEMPSLVTASLRHPAGELGILRSLRDATTLNLVKFSTTAFLDDDGDFPVFRNLRTLHLDECDVGVECQVLRRFILNAPRLERLALRYCEILGGSRSNKRKYGSEETSSSDRRGPTAYECTNLKSVELRFYEDQDVSELDDALGDISREAVLPIESSLRNGKQKVIISYK</sequence>
<dbReference type="Proteomes" id="UP000324897">
    <property type="component" value="Unassembled WGS sequence"/>
</dbReference>
<feature type="region of interest" description="Disordered" evidence="1">
    <location>
        <begin position="289"/>
        <end position="308"/>
    </location>
</feature>
<feature type="non-terminal residue" evidence="2">
    <location>
        <position position="1"/>
    </location>
</feature>
<dbReference type="AlphaFoldDB" id="A0A5J9TSQ3"/>
<comment type="caution">
    <text evidence="2">The sequence shown here is derived from an EMBL/GenBank/DDBJ whole genome shotgun (WGS) entry which is preliminary data.</text>
</comment>
<protein>
    <recommendedName>
        <fullName evidence="4">FBD domain-containing protein</fullName>
    </recommendedName>
</protein>
<evidence type="ECO:0000256" key="1">
    <source>
        <dbReference type="SAM" id="MobiDB-lite"/>
    </source>
</evidence>
<dbReference type="InterPro" id="IPR053197">
    <property type="entry name" value="F-box_SCFL_complex_component"/>
</dbReference>
<accession>A0A5J9TSQ3</accession>
<dbReference type="InterPro" id="IPR032675">
    <property type="entry name" value="LRR_dom_sf"/>
</dbReference>
<dbReference type="SUPFAM" id="SSF52047">
    <property type="entry name" value="RNI-like"/>
    <property type="match status" value="1"/>
</dbReference>
<gene>
    <name evidence="2" type="ORF">EJB05_37888</name>
</gene>
<dbReference type="EMBL" id="RWGY01000031">
    <property type="protein sequence ID" value="TVU14420.1"/>
    <property type="molecule type" value="Genomic_DNA"/>
</dbReference>
<organism evidence="2 3">
    <name type="scientific">Eragrostis curvula</name>
    <name type="common">weeping love grass</name>
    <dbReference type="NCBI Taxonomy" id="38414"/>
    <lineage>
        <taxon>Eukaryota</taxon>
        <taxon>Viridiplantae</taxon>
        <taxon>Streptophyta</taxon>
        <taxon>Embryophyta</taxon>
        <taxon>Tracheophyta</taxon>
        <taxon>Spermatophyta</taxon>
        <taxon>Magnoliopsida</taxon>
        <taxon>Liliopsida</taxon>
        <taxon>Poales</taxon>
        <taxon>Poaceae</taxon>
        <taxon>PACMAD clade</taxon>
        <taxon>Chloridoideae</taxon>
        <taxon>Eragrostideae</taxon>
        <taxon>Eragrostidinae</taxon>
        <taxon>Eragrostis</taxon>
    </lineage>
</organism>
<proteinExistence type="predicted"/>
<dbReference type="PANTHER" id="PTHR34223">
    <property type="entry name" value="OS11G0201299 PROTEIN"/>
    <property type="match status" value="1"/>
</dbReference>
<dbReference type="PANTHER" id="PTHR34223:SF99">
    <property type="entry name" value="OS04G0440200 PROTEIN"/>
    <property type="match status" value="1"/>
</dbReference>
<evidence type="ECO:0000313" key="2">
    <source>
        <dbReference type="EMBL" id="TVU14420.1"/>
    </source>
</evidence>
<evidence type="ECO:0000313" key="3">
    <source>
        <dbReference type="Proteomes" id="UP000324897"/>
    </source>
</evidence>
<keyword evidence="3" id="KW-1185">Reference proteome</keyword>